<dbReference type="AlphaFoldDB" id="A0A6J6B278"/>
<name>A0A6J6B278_9ZZZZ</name>
<protein>
    <submittedName>
        <fullName evidence="2">Unannotated protein</fullName>
    </submittedName>
</protein>
<evidence type="ECO:0000313" key="2">
    <source>
        <dbReference type="EMBL" id="CAB4533152.1"/>
    </source>
</evidence>
<sequence>MLRVDEIVTVAVDKNGQPIGFSWRNESFLVSAPPIRWFARREWWNEAARVQRGIGAGVLEVEMWRLLASGVTKAKSQFELVHNTSDGIWRLVRVFE</sequence>
<accession>A0A6J6B278</accession>
<feature type="domain" description="DUF6504" evidence="1">
    <location>
        <begin position="9"/>
        <end position="95"/>
    </location>
</feature>
<proteinExistence type="predicted"/>
<reference evidence="2" key="1">
    <citation type="submission" date="2020-05" db="EMBL/GenBank/DDBJ databases">
        <authorList>
            <person name="Chiriac C."/>
            <person name="Salcher M."/>
            <person name="Ghai R."/>
            <person name="Kavagutti S V."/>
        </authorList>
    </citation>
    <scope>NUCLEOTIDE SEQUENCE</scope>
</reference>
<dbReference type="EMBL" id="CAEZSH010000016">
    <property type="protein sequence ID" value="CAB4533152.1"/>
    <property type="molecule type" value="Genomic_DNA"/>
</dbReference>
<evidence type="ECO:0000313" key="3">
    <source>
        <dbReference type="EMBL" id="CAB4608606.1"/>
    </source>
</evidence>
<organism evidence="2">
    <name type="scientific">freshwater metagenome</name>
    <dbReference type="NCBI Taxonomy" id="449393"/>
    <lineage>
        <taxon>unclassified sequences</taxon>
        <taxon>metagenomes</taxon>
        <taxon>ecological metagenomes</taxon>
    </lineage>
</organism>
<dbReference type="EMBL" id="CAEZUW010000026">
    <property type="protein sequence ID" value="CAB4608606.1"/>
    <property type="molecule type" value="Genomic_DNA"/>
</dbReference>
<dbReference type="Pfam" id="PF20114">
    <property type="entry name" value="DUF6504"/>
    <property type="match status" value="1"/>
</dbReference>
<dbReference type="InterPro" id="IPR045443">
    <property type="entry name" value="DUF6504"/>
</dbReference>
<gene>
    <name evidence="2" type="ORF">UFOPK1410_00258</name>
    <name evidence="3" type="ORF">UFOPK1855_00273</name>
</gene>
<evidence type="ECO:0000259" key="1">
    <source>
        <dbReference type="Pfam" id="PF20114"/>
    </source>
</evidence>